<protein>
    <submittedName>
        <fullName evidence="3">Response regulator</fullName>
    </submittedName>
</protein>
<dbReference type="PANTHER" id="PTHR44520:SF2">
    <property type="entry name" value="RESPONSE REGULATOR RCP1"/>
    <property type="match status" value="1"/>
</dbReference>
<keyword evidence="1" id="KW-0597">Phosphoprotein</keyword>
<evidence type="ECO:0000313" key="4">
    <source>
        <dbReference type="Proteomes" id="UP000321204"/>
    </source>
</evidence>
<keyword evidence="4" id="KW-1185">Reference proteome</keyword>
<dbReference type="InterPro" id="IPR011006">
    <property type="entry name" value="CheY-like_superfamily"/>
</dbReference>
<dbReference type="AlphaFoldDB" id="A0A5B8UJ34"/>
<reference evidence="3 4" key="1">
    <citation type="journal article" date="2015" name="Int. J. Syst. Evol. Microbiol.">
        <title>Flavisolibacter ginsenosidimutans sp. nov., with ginsenoside-converting activity isolated from soil used for cultivating ginseng.</title>
        <authorList>
            <person name="Zhao Y."/>
            <person name="Liu Q."/>
            <person name="Kang M.S."/>
            <person name="Jin F."/>
            <person name="Yu H."/>
            <person name="Im W.T."/>
        </authorList>
    </citation>
    <scope>NUCLEOTIDE SEQUENCE [LARGE SCALE GENOMIC DNA]</scope>
    <source>
        <strain evidence="3 4">Gsoil 636</strain>
    </source>
</reference>
<dbReference type="SMART" id="SM00448">
    <property type="entry name" value="REC"/>
    <property type="match status" value="1"/>
</dbReference>
<evidence type="ECO:0000256" key="1">
    <source>
        <dbReference type="PROSITE-ProRule" id="PRU00169"/>
    </source>
</evidence>
<dbReference type="InterPro" id="IPR052893">
    <property type="entry name" value="TCS_response_regulator"/>
</dbReference>
<dbReference type="InterPro" id="IPR001789">
    <property type="entry name" value="Sig_transdc_resp-reg_receiver"/>
</dbReference>
<feature type="domain" description="Response regulatory" evidence="2">
    <location>
        <begin position="8"/>
        <end position="130"/>
    </location>
</feature>
<evidence type="ECO:0000313" key="3">
    <source>
        <dbReference type="EMBL" id="QEC56711.1"/>
    </source>
</evidence>
<proteinExistence type="predicted"/>
<dbReference type="OrthoDB" id="672414at2"/>
<dbReference type="Pfam" id="PF00072">
    <property type="entry name" value="Response_reg"/>
    <property type="match status" value="1"/>
</dbReference>
<gene>
    <name evidence="3" type="ORF">FSB75_12655</name>
</gene>
<accession>A0A5B8UJ34</accession>
<sequence>MKPVKNTTILYMDDDGDDIELLRDAFHSLDPAFRLLEASNGEEGLQKLHALKQNGALPCLIVLDLNMPKLGGRETLRRIKEDGFLSKIPVVVFSTSDSEKDKGHFQREAVEYITKPVEYALFLQAAKRLLNYCESQVQM</sequence>
<feature type="modified residue" description="4-aspartylphosphate" evidence="1">
    <location>
        <position position="64"/>
    </location>
</feature>
<dbReference type="KEGG" id="fgg:FSB75_12655"/>
<dbReference type="Proteomes" id="UP000321204">
    <property type="component" value="Chromosome"/>
</dbReference>
<dbReference type="GO" id="GO:0000160">
    <property type="term" value="P:phosphorelay signal transduction system"/>
    <property type="evidence" value="ECO:0007669"/>
    <property type="project" value="InterPro"/>
</dbReference>
<dbReference type="SUPFAM" id="SSF52172">
    <property type="entry name" value="CheY-like"/>
    <property type="match status" value="1"/>
</dbReference>
<dbReference type="EMBL" id="CP042433">
    <property type="protein sequence ID" value="QEC56711.1"/>
    <property type="molecule type" value="Genomic_DNA"/>
</dbReference>
<dbReference type="CDD" id="cd17557">
    <property type="entry name" value="REC_Rcp-like"/>
    <property type="match status" value="1"/>
</dbReference>
<dbReference type="PROSITE" id="PS50110">
    <property type="entry name" value="RESPONSE_REGULATORY"/>
    <property type="match status" value="1"/>
</dbReference>
<organism evidence="3 4">
    <name type="scientific">Flavisolibacter ginsenosidimutans</name>
    <dbReference type="NCBI Taxonomy" id="661481"/>
    <lineage>
        <taxon>Bacteria</taxon>
        <taxon>Pseudomonadati</taxon>
        <taxon>Bacteroidota</taxon>
        <taxon>Chitinophagia</taxon>
        <taxon>Chitinophagales</taxon>
        <taxon>Chitinophagaceae</taxon>
        <taxon>Flavisolibacter</taxon>
    </lineage>
</organism>
<name>A0A5B8UJ34_9BACT</name>
<dbReference type="RefSeq" id="WP_146787993.1">
    <property type="nucleotide sequence ID" value="NZ_BAABIO010000003.1"/>
</dbReference>
<dbReference type="PANTHER" id="PTHR44520">
    <property type="entry name" value="RESPONSE REGULATOR RCP1-RELATED"/>
    <property type="match status" value="1"/>
</dbReference>
<dbReference type="Gene3D" id="3.40.50.2300">
    <property type="match status" value="1"/>
</dbReference>
<evidence type="ECO:0000259" key="2">
    <source>
        <dbReference type="PROSITE" id="PS50110"/>
    </source>
</evidence>